<gene>
    <name evidence="1" type="ORF">N7530_007738</name>
</gene>
<protein>
    <submittedName>
        <fullName evidence="1">Uncharacterized protein</fullName>
    </submittedName>
</protein>
<dbReference type="Proteomes" id="UP001147760">
    <property type="component" value="Unassembled WGS sequence"/>
</dbReference>
<dbReference type="AlphaFoldDB" id="A0A9W9WMX6"/>
<reference evidence="1" key="1">
    <citation type="submission" date="2022-12" db="EMBL/GenBank/DDBJ databases">
        <authorList>
            <person name="Petersen C."/>
        </authorList>
    </citation>
    <scope>NUCLEOTIDE SEQUENCE</scope>
    <source>
        <strain evidence="1">IBT 17660</strain>
    </source>
</reference>
<reference evidence="1" key="2">
    <citation type="journal article" date="2023" name="IMA Fungus">
        <title>Comparative genomic study of the Penicillium genus elucidates a diverse pangenome and 15 lateral gene transfer events.</title>
        <authorList>
            <person name="Petersen C."/>
            <person name="Sorensen T."/>
            <person name="Nielsen M.R."/>
            <person name="Sondergaard T.E."/>
            <person name="Sorensen J.L."/>
            <person name="Fitzpatrick D.A."/>
            <person name="Frisvad J.C."/>
            <person name="Nielsen K.L."/>
        </authorList>
    </citation>
    <scope>NUCLEOTIDE SEQUENCE</scope>
    <source>
        <strain evidence="1">IBT 17660</strain>
    </source>
</reference>
<name>A0A9W9WMX6_9EURO</name>
<keyword evidence="2" id="KW-1185">Reference proteome</keyword>
<dbReference type="EMBL" id="JAPWDO010000005">
    <property type="protein sequence ID" value="KAJ5470381.1"/>
    <property type="molecule type" value="Genomic_DNA"/>
</dbReference>
<comment type="caution">
    <text evidence="1">The sequence shown here is derived from an EMBL/GenBank/DDBJ whole genome shotgun (WGS) entry which is preliminary data.</text>
</comment>
<proteinExistence type="predicted"/>
<organism evidence="1 2">
    <name type="scientific">Penicillium desertorum</name>
    <dbReference type="NCBI Taxonomy" id="1303715"/>
    <lineage>
        <taxon>Eukaryota</taxon>
        <taxon>Fungi</taxon>
        <taxon>Dikarya</taxon>
        <taxon>Ascomycota</taxon>
        <taxon>Pezizomycotina</taxon>
        <taxon>Eurotiomycetes</taxon>
        <taxon>Eurotiomycetidae</taxon>
        <taxon>Eurotiales</taxon>
        <taxon>Aspergillaceae</taxon>
        <taxon>Penicillium</taxon>
    </lineage>
</organism>
<sequence length="119" mass="13184">MGKSDCFKIAKACETSAKPVDKGGRSKNVEVVSDYSLVCGITRCQFIIIIIRRPAAFCRHRIGRVGKFVFVHLIKTFENDGDHPQLLNPVPESVRHGNIFQFTETAAGCNEAHALEVLI</sequence>
<dbReference type="OrthoDB" id="10306754at2759"/>
<evidence type="ECO:0000313" key="2">
    <source>
        <dbReference type="Proteomes" id="UP001147760"/>
    </source>
</evidence>
<accession>A0A9W9WMX6</accession>
<evidence type="ECO:0000313" key="1">
    <source>
        <dbReference type="EMBL" id="KAJ5470381.1"/>
    </source>
</evidence>